<evidence type="ECO:0000313" key="11">
    <source>
        <dbReference type="EMBL" id="CAF1102835.1"/>
    </source>
</evidence>
<sequence>MQRSSVRSQVVQKTFLVWLDSNIHETNNDCRYSLIQLRRIVNTIDIFNNADECIDFLAKLKDEKVFMIVSGAFSEQTISIIHNMPQIDSIYIFCANKSCDEQRGKAWFKVKGVFNQIVPICESIKQTARRCEQDSMSMSFVPSGGTSIQNLDQIDPSFMYTQLFKEIFMEIKFDKQHIKDLTTYCYDQYAKNDHELKVIQDFERNYRQDRAIWWYTCEYFLYAMLNRALRTLEVDIIIKMGFFVHDLHRNIEQLHLEQSSEYVQPFIVYRGQGMSKRDFSKMMKTRGGLFSFNNFVSTSADRDVSCAFADSNRDNPDLIGVLFEMTIDPSISSTPFADLRNVSQFSSEKEILFSMHTVFRIGEIKQLDETSRLWQVELTLTSDKDQQLNELTKLIRENKSFQGSKGWYRLSELLIHLGEFNKAEQIYRILFSMALDEDERAETTHQLGLVKNYQADYAGALVFYEKALQILRKIRPRNHPDLANSYSSIGGIYDNMGKYTKAVSFYEKSLAILQKTPSPNHSNLATALSNIGLVYDNMKNYTKALFFHEKALEIRQKTLPVNHPDLAQSYNNMGLLYNNTGDYSKAFLFYKRAVETGQLSLPANHPHLQIYRKSLDIVKRKL</sequence>
<keyword evidence="4" id="KW-0548">Nucleotidyltransferase</keyword>
<dbReference type="Gene3D" id="3.90.176.10">
    <property type="entry name" value="Toxin ADP-ribosyltransferase, Chain A, domain 1"/>
    <property type="match status" value="1"/>
</dbReference>
<keyword evidence="5" id="KW-0677">Repeat</keyword>
<dbReference type="PROSITE" id="PS50293">
    <property type="entry name" value="TPR_REGION"/>
    <property type="match status" value="1"/>
</dbReference>
<evidence type="ECO:0000313" key="13">
    <source>
        <dbReference type="Proteomes" id="UP000663877"/>
    </source>
</evidence>
<proteinExistence type="inferred from homology"/>
<evidence type="ECO:0000256" key="8">
    <source>
        <dbReference type="PROSITE-ProRule" id="PRU00339"/>
    </source>
</evidence>
<evidence type="ECO:0000256" key="4">
    <source>
        <dbReference type="ARBA" id="ARBA00022695"/>
    </source>
</evidence>
<keyword evidence="9" id="KW-0520">NAD</keyword>
<dbReference type="AlphaFoldDB" id="A0A814JSF5"/>
<feature type="repeat" description="TPR" evidence="8">
    <location>
        <begin position="567"/>
        <end position="600"/>
    </location>
</feature>
<feature type="repeat" description="TPR" evidence="8">
    <location>
        <begin position="483"/>
        <end position="516"/>
    </location>
</feature>
<dbReference type="PROSITE" id="PS50005">
    <property type="entry name" value="TPR"/>
    <property type="match status" value="3"/>
</dbReference>
<comment type="similarity">
    <text evidence="1 9">Belongs to the Arg-specific ADP-ribosyltransferase family.</text>
</comment>
<dbReference type="GO" id="GO:0106274">
    <property type="term" value="F:NAD+-protein-arginine ADP-ribosyltransferase activity"/>
    <property type="evidence" value="ECO:0007669"/>
    <property type="project" value="UniProtKB-EC"/>
</dbReference>
<evidence type="ECO:0000256" key="7">
    <source>
        <dbReference type="ARBA" id="ARBA00047597"/>
    </source>
</evidence>
<evidence type="ECO:0000313" key="12">
    <source>
        <dbReference type="Proteomes" id="UP000663832"/>
    </source>
</evidence>
<keyword evidence="9" id="KW-0521">NADP</keyword>
<dbReference type="SUPFAM" id="SSF56399">
    <property type="entry name" value="ADP-ribosylation"/>
    <property type="match status" value="1"/>
</dbReference>
<evidence type="ECO:0000256" key="9">
    <source>
        <dbReference type="RuleBase" id="RU361228"/>
    </source>
</evidence>
<accession>A0A814JSF5</accession>
<dbReference type="InterPro" id="IPR019734">
    <property type="entry name" value="TPR_rpt"/>
</dbReference>
<dbReference type="InterPro" id="IPR011990">
    <property type="entry name" value="TPR-like_helical_dom_sf"/>
</dbReference>
<feature type="repeat" description="TPR" evidence="8">
    <location>
        <begin position="525"/>
        <end position="558"/>
    </location>
</feature>
<gene>
    <name evidence="10" type="ORF">BJG266_LOCUS17989</name>
    <name evidence="11" type="ORF">QVE165_LOCUS20397</name>
</gene>
<keyword evidence="6 8" id="KW-0802">TPR repeat</keyword>
<evidence type="ECO:0000256" key="6">
    <source>
        <dbReference type="ARBA" id="ARBA00022803"/>
    </source>
</evidence>
<dbReference type="PANTHER" id="PTHR45641">
    <property type="entry name" value="TETRATRICOPEPTIDE REPEAT PROTEIN (AFU_ORTHOLOGUE AFUA_6G03870)"/>
    <property type="match status" value="1"/>
</dbReference>
<dbReference type="GO" id="GO:0016779">
    <property type="term" value="F:nucleotidyltransferase activity"/>
    <property type="evidence" value="ECO:0007669"/>
    <property type="project" value="UniProtKB-KW"/>
</dbReference>
<evidence type="ECO:0000256" key="5">
    <source>
        <dbReference type="ARBA" id="ARBA00022737"/>
    </source>
</evidence>
<evidence type="ECO:0000256" key="1">
    <source>
        <dbReference type="ARBA" id="ARBA00009558"/>
    </source>
</evidence>
<dbReference type="Pfam" id="PF13374">
    <property type="entry name" value="TPR_10"/>
    <property type="match status" value="1"/>
</dbReference>
<keyword evidence="3 9" id="KW-0808">Transferase</keyword>
<dbReference type="EMBL" id="CAJNOI010000090">
    <property type="protein sequence ID" value="CAF1039576.1"/>
    <property type="molecule type" value="Genomic_DNA"/>
</dbReference>
<dbReference type="Pfam" id="PF01129">
    <property type="entry name" value="ART"/>
    <property type="match status" value="1"/>
</dbReference>
<evidence type="ECO:0000256" key="3">
    <source>
        <dbReference type="ARBA" id="ARBA00022679"/>
    </source>
</evidence>
<dbReference type="SMART" id="SM00028">
    <property type="entry name" value="TPR"/>
    <property type="match status" value="5"/>
</dbReference>
<protein>
    <recommendedName>
        <fullName evidence="9">NAD(P)(+)--arginine ADP-ribosyltransferase</fullName>
        <ecNumber evidence="9">2.4.2.31</ecNumber>
    </recommendedName>
    <alternativeName>
        <fullName evidence="9">Mono(ADP-ribosyl)transferase</fullName>
    </alternativeName>
</protein>
<dbReference type="PROSITE" id="PS51996">
    <property type="entry name" value="TR_MART"/>
    <property type="match status" value="1"/>
</dbReference>
<dbReference type="Proteomes" id="UP000663832">
    <property type="component" value="Unassembled WGS sequence"/>
</dbReference>
<keyword evidence="12" id="KW-1185">Reference proteome</keyword>
<evidence type="ECO:0000256" key="2">
    <source>
        <dbReference type="ARBA" id="ARBA00022676"/>
    </source>
</evidence>
<dbReference type="PANTHER" id="PTHR45641:SF19">
    <property type="entry name" value="NEPHROCYSTIN-3"/>
    <property type="match status" value="1"/>
</dbReference>
<dbReference type="Gene3D" id="1.25.40.10">
    <property type="entry name" value="Tetratricopeptide repeat domain"/>
    <property type="match status" value="1"/>
</dbReference>
<dbReference type="Proteomes" id="UP000663877">
    <property type="component" value="Unassembled WGS sequence"/>
</dbReference>
<dbReference type="Pfam" id="PF13424">
    <property type="entry name" value="TPR_12"/>
    <property type="match status" value="1"/>
</dbReference>
<dbReference type="EC" id="2.4.2.31" evidence="9"/>
<dbReference type="EMBL" id="CAJNOM010000128">
    <property type="protein sequence ID" value="CAF1102835.1"/>
    <property type="molecule type" value="Genomic_DNA"/>
</dbReference>
<comment type="caution">
    <text evidence="10">The sequence shown here is derived from an EMBL/GenBank/DDBJ whole genome shotgun (WGS) entry which is preliminary data.</text>
</comment>
<name>A0A814JSF5_9BILA</name>
<dbReference type="InterPro" id="IPR000768">
    <property type="entry name" value="ART"/>
</dbReference>
<keyword evidence="2 9" id="KW-0328">Glycosyltransferase</keyword>
<organism evidence="10 13">
    <name type="scientific">Adineta steineri</name>
    <dbReference type="NCBI Taxonomy" id="433720"/>
    <lineage>
        <taxon>Eukaryota</taxon>
        <taxon>Metazoa</taxon>
        <taxon>Spiralia</taxon>
        <taxon>Gnathifera</taxon>
        <taxon>Rotifera</taxon>
        <taxon>Eurotatoria</taxon>
        <taxon>Bdelloidea</taxon>
        <taxon>Adinetida</taxon>
        <taxon>Adinetidae</taxon>
        <taxon>Adineta</taxon>
    </lineage>
</organism>
<dbReference type="OrthoDB" id="10010670at2759"/>
<evidence type="ECO:0000313" key="10">
    <source>
        <dbReference type="EMBL" id="CAF1039576.1"/>
    </source>
</evidence>
<comment type="catalytic activity">
    <reaction evidence="7 9">
        <text>L-arginyl-[protein] + NAD(+) = N(omega)-(ADP-D-ribosyl)-L-arginyl-[protein] + nicotinamide + H(+)</text>
        <dbReference type="Rhea" id="RHEA:19149"/>
        <dbReference type="Rhea" id="RHEA-COMP:10532"/>
        <dbReference type="Rhea" id="RHEA-COMP:15087"/>
        <dbReference type="ChEBI" id="CHEBI:15378"/>
        <dbReference type="ChEBI" id="CHEBI:17154"/>
        <dbReference type="ChEBI" id="CHEBI:29965"/>
        <dbReference type="ChEBI" id="CHEBI:57540"/>
        <dbReference type="ChEBI" id="CHEBI:142554"/>
        <dbReference type="EC" id="2.4.2.31"/>
    </reaction>
</comment>
<dbReference type="SUPFAM" id="SSF48452">
    <property type="entry name" value="TPR-like"/>
    <property type="match status" value="1"/>
</dbReference>
<reference evidence="10" key="1">
    <citation type="submission" date="2021-02" db="EMBL/GenBank/DDBJ databases">
        <authorList>
            <person name="Nowell W R."/>
        </authorList>
    </citation>
    <scope>NUCLEOTIDE SEQUENCE</scope>
</reference>